<dbReference type="OrthoDB" id="1669814at2759"/>
<dbReference type="GO" id="GO:0004090">
    <property type="term" value="F:carbonyl reductase (NADPH) activity"/>
    <property type="evidence" value="ECO:0007669"/>
    <property type="project" value="TreeGrafter"/>
</dbReference>
<dbReference type="EMBL" id="SEYY01003058">
    <property type="protein sequence ID" value="KAB7504489.1"/>
    <property type="molecule type" value="Genomic_DNA"/>
</dbReference>
<keyword evidence="4" id="KW-1185">Reference proteome</keyword>
<gene>
    <name evidence="3" type="primary">DHRS4</name>
    <name evidence="3" type="ORF">Anas_12352</name>
</gene>
<dbReference type="Pfam" id="PF13561">
    <property type="entry name" value="adh_short_C2"/>
    <property type="match status" value="1"/>
</dbReference>
<proteinExistence type="inferred from homology"/>
<evidence type="ECO:0000256" key="2">
    <source>
        <dbReference type="ARBA" id="ARBA00023002"/>
    </source>
</evidence>
<dbReference type="FunFam" id="3.40.50.720:FF:000084">
    <property type="entry name" value="Short-chain dehydrogenase reductase"/>
    <property type="match status" value="1"/>
</dbReference>
<evidence type="ECO:0000313" key="4">
    <source>
        <dbReference type="Proteomes" id="UP000326759"/>
    </source>
</evidence>
<dbReference type="AlphaFoldDB" id="A0A5N5TE93"/>
<protein>
    <submittedName>
        <fullName evidence="3">Dehydrogenase/reductase SDR family member 4</fullName>
    </submittedName>
</protein>
<name>A0A5N5TE93_9CRUS</name>
<dbReference type="InterPro" id="IPR036291">
    <property type="entry name" value="NAD(P)-bd_dom_sf"/>
</dbReference>
<dbReference type="PANTHER" id="PTHR43943:SF2">
    <property type="entry name" value="DEHYDROGENASE_REDUCTASE 4"/>
    <property type="match status" value="1"/>
</dbReference>
<dbReference type="PRINTS" id="PR00081">
    <property type="entry name" value="GDHRDH"/>
</dbReference>
<dbReference type="Gene3D" id="3.40.50.720">
    <property type="entry name" value="NAD(P)-binding Rossmann-like Domain"/>
    <property type="match status" value="2"/>
</dbReference>
<dbReference type="InterPro" id="IPR020904">
    <property type="entry name" value="Sc_DH/Rdtase_CS"/>
</dbReference>
<keyword evidence="2" id="KW-0560">Oxidoreductase</keyword>
<dbReference type="Proteomes" id="UP000326759">
    <property type="component" value="Unassembled WGS sequence"/>
</dbReference>
<dbReference type="InterPro" id="IPR002347">
    <property type="entry name" value="SDR_fam"/>
</dbReference>
<dbReference type="SUPFAM" id="SSF51735">
    <property type="entry name" value="NAD(P)-binding Rossmann-fold domains"/>
    <property type="match status" value="1"/>
</dbReference>
<evidence type="ECO:0000313" key="3">
    <source>
        <dbReference type="EMBL" id="KAB7504489.1"/>
    </source>
</evidence>
<dbReference type="PRINTS" id="PR00080">
    <property type="entry name" value="SDRFAMILY"/>
</dbReference>
<dbReference type="PANTHER" id="PTHR43943">
    <property type="entry name" value="DEHYDROGENASE/REDUCTASE (SDR FAMILY) MEMBER 4"/>
    <property type="match status" value="1"/>
</dbReference>
<reference evidence="3 4" key="1">
    <citation type="journal article" date="2019" name="PLoS Biol.">
        <title>Sex chromosomes control vertical transmission of feminizing Wolbachia symbionts in an isopod.</title>
        <authorList>
            <person name="Becking T."/>
            <person name="Chebbi M.A."/>
            <person name="Giraud I."/>
            <person name="Moumen B."/>
            <person name="Laverre T."/>
            <person name="Caubet Y."/>
            <person name="Peccoud J."/>
            <person name="Gilbert C."/>
            <person name="Cordaux R."/>
        </authorList>
    </citation>
    <scope>NUCLEOTIDE SEQUENCE [LARGE SCALE GENOMIC DNA]</scope>
    <source>
        <strain evidence="3">ANa2</strain>
        <tissue evidence="3">Whole body excluding digestive tract and cuticle</tissue>
    </source>
</reference>
<evidence type="ECO:0000256" key="1">
    <source>
        <dbReference type="ARBA" id="ARBA00006484"/>
    </source>
</evidence>
<organism evidence="3 4">
    <name type="scientific">Armadillidium nasatum</name>
    <dbReference type="NCBI Taxonomy" id="96803"/>
    <lineage>
        <taxon>Eukaryota</taxon>
        <taxon>Metazoa</taxon>
        <taxon>Ecdysozoa</taxon>
        <taxon>Arthropoda</taxon>
        <taxon>Crustacea</taxon>
        <taxon>Multicrustacea</taxon>
        <taxon>Malacostraca</taxon>
        <taxon>Eumalacostraca</taxon>
        <taxon>Peracarida</taxon>
        <taxon>Isopoda</taxon>
        <taxon>Oniscidea</taxon>
        <taxon>Crinocheta</taxon>
        <taxon>Armadillidiidae</taxon>
        <taxon>Armadillidium</taxon>
    </lineage>
</organism>
<accession>A0A5N5TE93</accession>
<sequence length="261" mass="28509">MYSLLSRNLKRNISVLHKLRISSTFIMDDRKYNSNCTRLQGKVAIITASTEGIGYAIAKRLGEEGASIVISSRREKNVSNALASLKEYGFPVLGLTCHVSKEEDRKKLVKECSESAWDKIFEVNLKNALQITQEVVPHMQKRKGGSIVYVSSIAGFHPFQLLGAYSVSKTALLGLTKTLSQEVAADNIRVNCVAPGIIKTKFAEPLYSSKEVLEKALEPVLLGRLGMPDDISGVVAFLCSDDARYVTGENIVAAGGMPSRL</sequence>
<comment type="similarity">
    <text evidence="1">Belongs to the short-chain dehydrogenases/reductases (SDR) family.</text>
</comment>
<dbReference type="PROSITE" id="PS00061">
    <property type="entry name" value="ADH_SHORT"/>
    <property type="match status" value="1"/>
</dbReference>
<comment type="caution">
    <text evidence="3">The sequence shown here is derived from an EMBL/GenBank/DDBJ whole genome shotgun (WGS) entry which is preliminary data.</text>
</comment>